<accession>A0A6C0J628</accession>
<evidence type="ECO:0000313" key="1">
    <source>
        <dbReference type="EMBL" id="QHU00156.1"/>
    </source>
</evidence>
<dbReference type="AlphaFoldDB" id="A0A6C0J628"/>
<dbReference type="EMBL" id="MN740323">
    <property type="protein sequence ID" value="QHU00156.1"/>
    <property type="molecule type" value="Genomic_DNA"/>
</dbReference>
<sequence>MNNIYIKKYLKYKKKYLNLKGGTLLRTERPLDNLSNTFIQVTIHGKTDSNKDNVFKIPENILLSMIDCCGSTAMQTINYWFDPFKENYNIMSKRNFAMQILNGQINSSKTIHNIITPGSNICDLYLSKTLNDFTSGITYKQFQENITDSYHLQLYKTEQHVLEQMKFLINYVLKQNSINYDIKQCTYIGLNDYLITQQDNYHNFNSSLLELTNPHDNVLLEEIRSYLKKTTPTRKSIFEMLHQNIYFKIFMCKIGDSTNHFEGMINFFNFIYTKKDVEKISVPEIEINEKLIVSLFFFIIFIFRINDIRYTKPVETGGGGAAGAEAETEGIKLSVMLEELSNKFKKLEESFKPTLYYVQLVSCQGFENGFCDRGFCYNKIIHNDYDDIMNTIKDRLSIDFNPILLFKEVKNYLEILAQKIFNDGPYKGKITKVKQMELLHFYITFISFSTETNIGNLTSDTKTFKTDEEIRNIYDVTIVHNFYRTNIISYMLYVNNDYFLTFQEDWNMQDIPDYFKLDPKKPIYMDLISKYDVLKYIFSHSSLKFNNSMYTNYSYKLFLQVVTTTNPLQLAEKYNTYSFKDDDNQLIDAVLTTYSNKFIIINDKTLEEYIPDEVNKVILLNSLITIYGNELLTVIKDKTITFPDLDTEWG</sequence>
<protein>
    <submittedName>
        <fullName evidence="1">Uncharacterized protein</fullName>
    </submittedName>
</protein>
<reference evidence="1" key="1">
    <citation type="journal article" date="2020" name="Nature">
        <title>Giant virus diversity and host interactions through global metagenomics.</title>
        <authorList>
            <person name="Schulz F."/>
            <person name="Roux S."/>
            <person name="Paez-Espino D."/>
            <person name="Jungbluth S."/>
            <person name="Walsh D.A."/>
            <person name="Denef V.J."/>
            <person name="McMahon K.D."/>
            <person name="Konstantinidis K.T."/>
            <person name="Eloe-Fadrosh E.A."/>
            <person name="Kyrpides N.C."/>
            <person name="Woyke T."/>
        </authorList>
    </citation>
    <scope>NUCLEOTIDE SEQUENCE</scope>
    <source>
        <strain evidence="1">GVMAG-M-3300025860-12</strain>
    </source>
</reference>
<name>A0A6C0J628_9ZZZZ</name>
<organism evidence="1">
    <name type="scientific">viral metagenome</name>
    <dbReference type="NCBI Taxonomy" id="1070528"/>
    <lineage>
        <taxon>unclassified sequences</taxon>
        <taxon>metagenomes</taxon>
        <taxon>organismal metagenomes</taxon>
    </lineage>
</organism>
<proteinExistence type="predicted"/>